<dbReference type="InterPro" id="IPR051083">
    <property type="entry name" value="GrpII_Intron_Splice-Mob/Def"/>
</dbReference>
<protein>
    <submittedName>
        <fullName evidence="1">Uncharacterized protein</fullName>
    </submittedName>
</protein>
<dbReference type="EMBL" id="PFBF01000035">
    <property type="protein sequence ID" value="PIR86321.1"/>
    <property type="molecule type" value="Genomic_DNA"/>
</dbReference>
<name>A0A2H0UIV1_9BACT</name>
<dbReference type="PANTHER" id="PTHR34047:SF8">
    <property type="entry name" value="PROTEIN YKFC"/>
    <property type="match status" value="1"/>
</dbReference>
<gene>
    <name evidence="1" type="ORF">COU13_01580</name>
</gene>
<comment type="caution">
    <text evidence="1">The sequence shown here is derived from an EMBL/GenBank/DDBJ whole genome shotgun (WGS) entry which is preliminary data.</text>
</comment>
<dbReference type="AlphaFoldDB" id="A0A2H0UIV1"/>
<reference evidence="2" key="1">
    <citation type="submission" date="2017-09" db="EMBL/GenBank/DDBJ databases">
        <title>Depth-based differentiation of microbial function through sediment-hosted aquifers and enrichment of novel symbionts in the deep terrestrial subsurface.</title>
        <authorList>
            <person name="Probst A.J."/>
            <person name="Ladd B."/>
            <person name="Jarett J.K."/>
            <person name="Geller-Mcgrath D.E."/>
            <person name="Sieber C.M.K."/>
            <person name="Emerson J.B."/>
            <person name="Anantharaman K."/>
            <person name="Thomas B.C."/>
            <person name="Malmstrom R."/>
            <person name="Stieglmeier M."/>
            <person name="Klingl A."/>
            <person name="Woyke T."/>
            <person name="Ryan C.M."/>
            <person name="Banfield J.F."/>
        </authorList>
    </citation>
    <scope>NUCLEOTIDE SEQUENCE [LARGE SCALE GENOMIC DNA]</scope>
</reference>
<evidence type="ECO:0000313" key="2">
    <source>
        <dbReference type="Proteomes" id="UP000230706"/>
    </source>
</evidence>
<dbReference type="PANTHER" id="PTHR34047">
    <property type="entry name" value="NUCLEAR INTRON MATURASE 1, MITOCHONDRIAL-RELATED"/>
    <property type="match status" value="1"/>
</dbReference>
<evidence type="ECO:0000313" key="1">
    <source>
        <dbReference type="EMBL" id="PIR86321.1"/>
    </source>
</evidence>
<dbReference type="Proteomes" id="UP000230706">
    <property type="component" value="Unassembled WGS sequence"/>
</dbReference>
<proteinExistence type="predicted"/>
<accession>A0A2H0UIV1</accession>
<dbReference type="InterPro" id="IPR043502">
    <property type="entry name" value="DNA/RNA_pol_sf"/>
</dbReference>
<dbReference type="SUPFAM" id="SSF56672">
    <property type="entry name" value="DNA/RNA polymerases"/>
    <property type="match status" value="1"/>
</dbReference>
<organism evidence="1 2">
    <name type="scientific">Candidatus Kaiserbacteria bacterium CG10_big_fil_rev_8_21_14_0_10_43_70</name>
    <dbReference type="NCBI Taxonomy" id="1974605"/>
    <lineage>
        <taxon>Bacteria</taxon>
        <taxon>Candidatus Kaiseribacteriota</taxon>
    </lineage>
</organism>
<sequence length="208" mass="24843">MKTFDNFYNLIISPESLFIAWKRFSRDKRKKKDVLQFEWNLEQSIFALHRELKNKTYKHGPYGSFYITDPKQRHIHKAIVRDRVLHHSIARVLMPLFEPTFISTSFSCRIGKGTHRGVTAVEKMLRKASQNYTQPCHVLKCDIKKFFDNVDHITLIEIIELRIKDENVRWLIREIIGSYPSVLARERESKRLRQKRNTHWQPHVAIVC</sequence>